<dbReference type="PANTHER" id="PTHR43229">
    <property type="entry name" value="NODULATION PROTEIN J"/>
    <property type="match status" value="1"/>
</dbReference>
<keyword evidence="3 5" id="KW-1133">Transmembrane helix</keyword>
<evidence type="ECO:0000313" key="8">
    <source>
        <dbReference type="Proteomes" id="UP000271272"/>
    </source>
</evidence>
<organism evidence="7 8">
    <name type="scientific">Actinomyces bowdenii</name>
    <dbReference type="NCBI Taxonomy" id="131109"/>
    <lineage>
        <taxon>Bacteria</taxon>
        <taxon>Bacillati</taxon>
        <taxon>Actinomycetota</taxon>
        <taxon>Actinomycetes</taxon>
        <taxon>Actinomycetales</taxon>
        <taxon>Actinomycetaceae</taxon>
        <taxon>Actinomyces</taxon>
    </lineage>
</organism>
<keyword evidence="2 5" id="KW-0812">Transmembrane</keyword>
<evidence type="ECO:0000313" key="7">
    <source>
        <dbReference type="EMBL" id="RRD23902.1"/>
    </source>
</evidence>
<sequence>MSLAVVPLRILRAGVRQALADLRPQFLGAGIVSVVLPVAIVTLSAWGRAGSPDEGDVSSGSVLAAGAVGSFCALAVIKIANEAYQDRVGGALLRVKILPHGPMIWAVGTTISCVATVLVMQCSLMLAASLLMEGVSLRAGDALLSLAVLLLSSLAVAPIGFLVASVARSAYGLMAATAAVMALLLTSGFMIPMVQMPLWLQRLNCAMPFYWAGHLSRWLLVGDASWEPMGQFRPVLAVGVLVAWMVLGFAVAPFIIRRSVDQETIGSLSRMQAKIRRQTGM</sequence>
<evidence type="ECO:0000256" key="2">
    <source>
        <dbReference type="ARBA" id="ARBA00022692"/>
    </source>
</evidence>
<dbReference type="InterPro" id="IPR051784">
    <property type="entry name" value="Nod_factor_ABC_transporter"/>
</dbReference>
<evidence type="ECO:0000256" key="4">
    <source>
        <dbReference type="ARBA" id="ARBA00023136"/>
    </source>
</evidence>
<gene>
    <name evidence="7" type="ORF">EII10_11730</name>
</gene>
<feature type="domain" description="ABC-2 type transporter transmembrane" evidence="6">
    <location>
        <begin position="36"/>
        <end position="218"/>
    </location>
</feature>
<dbReference type="PANTHER" id="PTHR43229:SF2">
    <property type="entry name" value="NODULATION PROTEIN J"/>
    <property type="match status" value="1"/>
</dbReference>
<keyword evidence="8" id="KW-1185">Reference proteome</keyword>
<protein>
    <submittedName>
        <fullName evidence="7">ABC transporter permease</fullName>
    </submittedName>
</protein>
<feature type="transmembrane region" description="Helical" evidence="5">
    <location>
        <begin position="58"/>
        <end position="77"/>
    </location>
</feature>
<dbReference type="OrthoDB" id="9786643at2"/>
<keyword evidence="4 5" id="KW-0472">Membrane</keyword>
<feature type="transmembrane region" description="Helical" evidence="5">
    <location>
        <begin position="171"/>
        <end position="194"/>
    </location>
</feature>
<comment type="caution">
    <text evidence="7">The sequence shown here is derived from an EMBL/GenBank/DDBJ whole genome shotgun (WGS) entry which is preliminary data.</text>
</comment>
<feature type="transmembrane region" description="Helical" evidence="5">
    <location>
        <begin position="26"/>
        <end position="46"/>
    </location>
</feature>
<comment type="subcellular location">
    <subcellularLocation>
        <location evidence="1">Membrane</location>
        <topology evidence="1">Multi-pass membrane protein</topology>
    </subcellularLocation>
</comment>
<accession>A0A3P1UQ53</accession>
<dbReference type="GO" id="GO:0140359">
    <property type="term" value="F:ABC-type transporter activity"/>
    <property type="evidence" value="ECO:0007669"/>
    <property type="project" value="InterPro"/>
</dbReference>
<dbReference type="AlphaFoldDB" id="A0A3P1UQ53"/>
<evidence type="ECO:0000256" key="3">
    <source>
        <dbReference type="ARBA" id="ARBA00022989"/>
    </source>
</evidence>
<dbReference type="EMBL" id="RQZC01000029">
    <property type="protein sequence ID" value="RRD23902.1"/>
    <property type="molecule type" value="Genomic_DNA"/>
</dbReference>
<dbReference type="InterPro" id="IPR013525">
    <property type="entry name" value="ABC2_TM"/>
</dbReference>
<dbReference type="GO" id="GO:0016020">
    <property type="term" value="C:membrane"/>
    <property type="evidence" value="ECO:0007669"/>
    <property type="project" value="UniProtKB-SubCell"/>
</dbReference>
<evidence type="ECO:0000256" key="1">
    <source>
        <dbReference type="ARBA" id="ARBA00004141"/>
    </source>
</evidence>
<name>A0A3P1UQ53_9ACTO</name>
<dbReference type="Pfam" id="PF01061">
    <property type="entry name" value="ABC2_membrane"/>
    <property type="match status" value="1"/>
</dbReference>
<evidence type="ECO:0000259" key="6">
    <source>
        <dbReference type="Pfam" id="PF01061"/>
    </source>
</evidence>
<evidence type="ECO:0000256" key="5">
    <source>
        <dbReference type="SAM" id="Phobius"/>
    </source>
</evidence>
<dbReference type="RefSeq" id="WP_124934673.1">
    <property type="nucleotide sequence ID" value="NZ_JAGFOU010000004.1"/>
</dbReference>
<feature type="transmembrane region" description="Helical" evidence="5">
    <location>
        <begin position="143"/>
        <end position="164"/>
    </location>
</feature>
<dbReference type="Proteomes" id="UP000271272">
    <property type="component" value="Unassembled WGS sequence"/>
</dbReference>
<proteinExistence type="predicted"/>
<reference evidence="7 8" key="1">
    <citation type="submission" date="2018-11" db="EMBL/GenBank/DDBJ databases">
        <title>Genomes From Bacteria Associated with the Canine Oral Cavity: a Test Case for Automated Genome-Based Taxonomic Assignment.</title>
        <authorList>
            <person name="Coil D.A."/>
            <person name="Jospin G."/>
            <person name="Darling A.E."/>
            <person name="Wallis C."/>
            <person name="Davis I.J."/>
            <person name="Harris S."/>
            <person name="Eisen J.A."/>
            <person name="Holcombe L.J."/>
            <person name="O'Flynn C."/>
        </authorList>
    </citation>
    <scope>NUCLEOTIDE SEQUENCE [LARGE SCALE GENOMIC DNA]</scope>
    <source>
        <strain evidence="7 8">OH5050</strain>
    </source>
</reference>
<feature type="transmembrane region" description="Helical" evidence="5">
    <location>
        <begin position="235"/>
        <end position="256"/>
    </location>
</feature>
<feature type="transmembrane region" description="Helical" evidence="5">
    <location>
        <begin position="104"/>
        <end position="131"/>
    </location>
</feature>